<dbReference type="EMBL" id="JANPWB010000008">
    <property type="protein sequence ID" value="KAJ1163400.1"/>
    <property type="molecule type" value="Genomic_DNA"/>
</dbReference>
<dbReference type="Proteomes" id="UP001066276">
    <property type="component" value="Chromosome 4_2"/>
</dbReference>
<sequence>MHGGPRMLVSSKRGVLNLLPYEGAAMSYPNSDSLDSMVSGLHGTDASVRLVLEASAEDYDEGSDEWEEGEVLEEMVARHLAWKSMRRSGAMKKPVGVLQKSSTDNGNIFGQQKEFRRGGYR</sequence>
<keyword evidence="3" id="KW-1185">Reference proteome</keyword>
<accession>A0AAV7SH42</accession>
<name>A0AAV7SH42_PLEWA</name>
<protein>
    <submittedName>
        <fullName evidence="2">Uncharacterized protein</fullName>
    </submittedName>
</protein>
<feature type="region of interest" description="Disordered" evidence="1">
    <location>
        <begin position="93"/>
        <end position="121"/>
    </location>
</feature>
<comment type="caution">
    <text evidence="2">The sequence shown here is derived from an EMBL/GenBank/DDBJ whole genome shotgun (WGS) entry which is preliminary data.</text>
</comment>
<evidence type="ECO:0000313" key="2">
    <source>
        <dbReference type="EMBL" id="KAJ1163400.1"/>
    </source>
</evidence>
<organism evidence="2 3">
    <name type="scientific">Pleurodeles waltl</name>
    <name type="common">Iberian ribbed newt</name>
    <dbReference type="NCBI Taxonomy" id="8319"/>
    <lineage>
        <taxon>Eukaryota</taxon>
        <taxon>Metazoa</taxon>
        <taxon>Chordata</taxon>
        <taxon>Craniata</taxon>
        <taxon>Vertebrata</taxon>
        <taxon>Euteleostomi</taxon>
        <taxon>Amphibia</taxon>
        <taxon>Batrachia</taxon>
        <taxon>Caudata</taxon>
        <taxon>Salamandroidea</taxon>
        <taxon>Salamandridae</taxon>
        <taxon>Pleurodelinae</taxon>
        <taxon>Pleurodeles</taxon>
    </lineage>
</organism>
<proteinExistence type="predicted"/>
<gene>
    <name evidence="2" type="ORF">NDU88_003858</name>
</gene>
<reference evidence="2" key="1">
    <citation type="journal article" date="2022" name="bioRxiv">
        <title>Sequencing and chromosome-scale assembly of the giantPleurodeles waltlgenome.</title>
        <authorList>
            <person name="Brown T."/>
            <person name="Elewa A."/>
            <person name="Iarovenko S."/>
            <person name="Subramanian E."/>
            <person name="Araus A.J."/>
            <person name="Petzold A."/>
            <person name="Susuki M."/>
            <person name="Suzuki K.-i.T."/>
            <person name="Hayashi T."/>
            <person name="Toyoda A."/>
            <person name="Oliveira C."/>
            <person name="Osipova E."/>
            <person name="Leigh N.D."/>
            <person name="Simon A."/>
            <person name="Yun M.H."/>
        </authorList>
    </citation>
    <scope>NUCLEOTIDE SEQUENCE</scope>
    <source>
        <strain evidence="2">20211129_DDA</strain>
        <tissue evidence="2">Liver</tissue>
    </source>
</reference>
<evidence type="ECO:0000256" key="1">
    <source>
        <dbReference type="SAM" id="MobiDB-lite"/>
    </source>
</evidence>
<evidence type="ECO:0000313" key="3">
    <source>
        <dbReference type="Proteomes" id="UP001066276"/>
    </source>
</evidence>
<dbReference type="AlphaFoldDB" id="A0AAV7SH42"/>
<feature type="compositionally biased region" description="Polar residues" evidence="1">
    <location>
        <begin position="99"/>
        <end position="110"/>
    </location>
</feature>